<gene>
    <name evidence="3" type="ORF">CYY_006083</name>
</gene>
<feature type="compositionally biased region" description="Low complexity" evidence="1">
    <location>
        <begin position="4511"/>
        <end position="4529"/>
    </location>
</feature>
<evidence type="ECO:0000313" key="3">
    <source>
        <dbReference type="EMBL" id="KAF2072605.1"/>
    </source>
</evidence>
<reference evidence="3" key="1">
    <citation type="submission" date="2020-01" db="EMBL/GenBank/DDBJ databases">
        <title>Development of genomics and gene disruption for Polysphondylium violaceum indicates a role for the polyketide synthase stlB in stalk morphogenesis.</title>
        <authorList>
            <person name="Narita B."/>
            <person name="Kawabe Y."/>
            <person name="Kin K."/>
            <person name="Saito T."/>
            <person name="Gibbs R."/>
            <person name="Kuspa A."/>
            <person name="Muzny D."/>
            <person name="Queller D."/>
            <person name="Richards S."/>
            <person name="Strassman J."/>
            <person name="Sucgang R."/>
            <person name="Worley K."/>
            <person name="Schaap P."/>
        </authorList>
    </citation>
    <scope>NUCLEOTIDE SEQUENCE</scope>
    <source>
        <strain evidence="3">QSvi11</strain>
    </source>
</reference>
<dbReference type="SMART" id="SM00382">
    <property type="entry name" value="AAA"/>
    <property type="match status" value="2"/>
</dbReference>
<feature type="compositionally biased region" description="Low complexity" evidence="1">
    <location>
        <begin position="117"/>
        <end position="127"/>
    </location>
</feature>
<feature type="compositionally biased region" description="Low complexity" evidence="1">
    <location>
        <begin position="17"/>
        <end position="27"/>
    </location>
</feature>
<dbReference type="OrthoDB" id="19599at2759"/>
<dbReference type="EMBL" id="AJWJ01000265">
    <property type="protein sequence ID" value="KAF2072605.1"/>
    <property type="molecule type" value="Genomic_DNA"/>
</dbReference>
<dbReference type="GO" id="GO:0004842">
    <property type="term" value="F:ubiquitin-protein transferase activity"/>
    <property type="evidence" value="ECO:0007669"/>
    <property type="project" value="InterPro"/>
</dbReference>
<feature type="compositionally biased region" description="Basic and acidic residues" evidence="1">
    <location>
        <begin position="129"/>
        <end position="150"/>
    </location>
</feature>
<feature type="domain" description="AAA+ ATPase" evidence="2">
    <location>
        <begin position="1933"/>
        <end position="2187"/>
    </location>
</feature>
<accession>A0A8J4PT90</accession>
<dbReference type="InterPro" id="IPR027417">
    <property type="entry name" value="P-loop_NTPase"/>
</dbReference>
<evidence type="ECO:0000313" key="4">
    <source>
        <dbReference type="Proteomes" id="UP000695562"/>
    </source>
</evidence>
<dbReference type="InterPro" id="IPR031248">
    <property type="entry name" value="RNF213"/>
</dbReference>
<proteinExistence type="predicted"/>
<comment type="caution">
    <text evidence="3">The sequence shown here is derived from an EMBL/GenBank/DDBJ whole genome shotgun (WGS) entry which is preliminary data.</text>
</comment>
<feature type="domain" description="AAA+ ATPase" evidence="2">
    <location>
        <begin position="2375"/>
        <end position="2600"/>
    </location>
</feature>
<dbReference type="GO" id="GO:0016887">
    <property type="term" value="F:ATP hydrolysis activity"/>
    <property type="evidence" value="ECO:0007669"/>
    <property type="project" value="InterPro"/>
</dbReference>
<feature type="compositionally biased region" description="Polar residues" evidence="1">
    <location>
        <begin position="43"/>
        <end position="57"/>
    </location>
</feature>
<feature type="compositionally biased region" description="Basic and acidic residues" evidence="1">
    <location>
        <begin position="1"/>
        <end position="16"/>
    </location>
</feature>
<feature type="region of interest" description="Disordered" evidence="1">
    <location>
        <begin position="1"/>
        <end position="195"/>
    </location>
</feature>
<protein>
    <recommendedName>
        <fullName evidence="2">AAA+ ATPase domain-containing protein</fullName>
    </recommendedName>
</protein>
<keyword evidence="4" id="KW-1185">Reference proteome</keyword>
<sequence length="5298" mass="612696">MESQDKVVPESIDSKKNNNINSNNNNDYDGDGDQHMKDKSVGNGPNPTPTATISVSASEDERDRKEQDDADLTKSLMDQLDLSKTTTTPTNTTTASTTTTTTTAPVREEDQVVAYESNNQNNSNNNNEATRHQSKELGPSLKEKEPDQQKQDLNNRYVPDYKSIIQQSKQSSESAMQAVNERTQNSQPQSSNMAEKIQHYQNKINTSDDRYYNDYNNNNSHNNHNYSNNNHNNTYNHNHFSHNSHNSHNNNYDDKNYSHTTKEINPSLLSQLIDVSKEFVKKPNQAHSVSHVSINTQKKEASSWIEKGKNFLFGPSFKQENFISNFTDDWFKENTLKNINVKDFGSILESQREKYPTQTLWLIIINLELFDELEYHQIVENITFLVDNLPQNSQFQISKKLLNIFPAKHYWKFVNRLEGDARAHAFFLLHSFDSLDLAPLPTHKISFLEYQDYRNYFLQFLPQLSYFSIARIFNMVTKQLGFTKSGYVKYEDVLFIFNILSYCNGVMAKPTILSFTNDPSPNLAIDVLLIRVLLLCILEFKLDCQIETTNKSGQLFLILLEKDPKLYQQVRSCFGDIDKKVQHQFKELGDTEKLLRYCTVEQFIPFLQDSKDFIFKSLVNSKSLDKIFHFQNNSPFILDLKYYLTQFLDIGNLIKFSLFYPFEGFFYEPKSNERFTVQQIIDFINIEKEFTKNNPNIVLSRESRPNYYEICLGISRSKLSMDSLVFNFLVLTSPTLLVLLILEKKAKEMMENIEGIKKSDMNIHKMKFNMTSSWRQNLEDLDAMLGELSGEYLNRLHQKINIFSNTQNEINEINLLRYGVEVGLRLSKEDLLALPDTKQLTESYLKYSQEYDTLQKLYQYLSSNYSFPEFIIDGIILPREKIQMLTKHLIESKSPLLLEPIRNETMDMMGFFVSSKSSYFDIVFKHFVKSQRDKNDRFDINSICDQTRVLFEQLMKKDRTISLENELLKQLSDKSIALQKEINLISQFIPNSSKNIEEFKDFLQNTMALYNIQSTLDSFYTFFERSKFLEISDFKEVRSHITEKLQEILSGKQVKLSDSELVQKEICKLLGNISDSQIPFFGSIQMDLLEFFSDFKDEADFDQRNQIITTNLVSDVFNSNLVDSTILLFKSLLPLVDIYKSFKVDEQPIVMRLADFCSQIGTNLSKRSDEIETFINKMVFVYENITPVKSLYSSAGGTYTGTSILPTLVNLLDNSEFISNTPKSISGALGWSIKLNGNVEFSSEKLNDYVRGLKLHPSISDPQKEILALFEDLCNTLQKIHNQHKELDKLCHPDFLKGVITFEIRDKDVDVIKEQAEQYQECINGWKDLIDSFSPRIRLLRVTGISSLYMSVQQVLNNADQDDFIDQLAHQLISSVKYCYSQSGEQVTFDQVLDALANAELDTDVKVQDFINSAFDVFEMKFAEDDSTDHKGPRLVYLKSKEDIFLSITELNDCVFPHPNQIFYSHKINNELDDFFYLLETFTNRNFFLIGLPDKRQKLLSWFSDKYNDNEQNNLARLYIICTESSDVFEFFEKQEYENEIQWEQIRASWASAKNHPVKDLILVSGESGSGKTLYIKQKAEQAKATMPIVTLLIRPSTTYQEFVDIIKEQKKDQIFLHINVTAYCNQEFNQFIYPLLTYGFLFDESTGEIININDDFKLTIYVEIGSPLKDFPMPSNERDSKSVCKHFAMTTIPLVYHLSKKDEYATQWIQEQAERVCLSYYYNPQTSKFFTTPPKAVLDITLQTYFEYVQQIIGNLHRTQYLLDGRYLQQRKNFFLLLKERLDYLGQYFIYASYMKQSGQNIPISVEMLYVIFLVECVKLADPHLCSVQSIWKNPPLITSRAIPYTIDGMPLTITEFIDFREVANGLIPPVDSTFTKQIAIENIVKFSATIAQSFGIESRTGIVNGLSHQYNYVLTPEFALRILILHEKIKNQKSMVLTGDTGTGKTYILMFYSALLNAKHDDLPNILYDVKEFINTKIKAFPDHFNQQLVDPDFVELIATSTALSDLHDTAQTQAGFFSEFEALIRGILKKSPLIDLTPEDLLYKIKTTNTGHINSNQEMERVFRDLSSIKFHNIFHRIIMHQKFSSKEFKQEVIELVKKAKLLDSINKSLKLIVFIDEFNTSPDDTMALINELFIDGTLDGKDLGVGNIFWIGAMNPKFKCNNSIDFTGTTSATMHQAFVVKDPPPSMDQLYFNFGEFGQESEQAFIHCLFSKKTHMNAQFKSHLEESIILGQRMLRQANQDRTHVSMRDIMRAIDLYTFFFDNNLGRNIIKCSYTKMLDTREYHWIALVLSMALTYYVRLFPGKQRDVMMREFNDYLYANKDGMGCVEPKFTTILRRQYSSLAKKTILPEGIALTESLMLNIFCTLVSINCNIPLCIVGPPGCSKTLSFTIIVDNMNANKSQKNSPYHFMPSVQPFRYQCTPHTTDIEIKSKFEQAINREKAINSEQTRCVVFFDEAGLVNEDDSPMKVMHDYLDKLGNKVGTSKDNIGTIILSNKILDAAKTNRMMMLIHPESISDDDERALVVGCLYNNKEDLTQDEERVVRGLCNSYKKVNNFTANSKKNLFHQRDFVFFLRHLRRELFVHGIDFSLALLDSLERNFRGIPQSDFHSLAKEFYKELKIDEPPAITTDNTIQTIKNSLKEKMRDDQNPSTLTFRYIMCIDPSENESSLHILKEIGIEHKVIRVGGFENDKSEESLVQVVSEIKSLMATPTTVVLVNTEAIDACFYEVFNRYFSIIKDSKTNFLANISFGTHSIYCSVHPEFKIIIHMPVSRLNDTQLPWLNRFEKYRLSIDLLNIHTLSTFNESISKENALLRKAAEHFVEEVHKKQSKDLLLSGFSKSETIPSLLHSLFKSKGFTESKGKDFYLTKTEGLSAQTTLNFKLLQLARPEVVMKYKSILPPNYLKEYFHNQEHFSIIRFLHQLFDNKFNKAKNQSNKWNIYTKSSISLLSLKEAEVSNILANILVENMAKEEATNSKVKILQLSSLQTSFECATILENFKKSASNNILIVIADHSINHNILNFVFNIMSDLDDSKLFINIYHFPPELSLNPSFKINSIFLNDMEFIHIDSLGVKFDVTNTNNKKEYQSNIESDIRSLMYSACSLDDEKVIQKDFIYELLKQLFFDQLSAIALDMANSPFHLYRLSPEIRAFYQKPQERVRVLVDLFEKNPEWYQSIIENFTNHFIYQNYFDNVLNNISGSIIHGKETQPIIEAIKSSMTSFIVPVVSNIIKILCSNHSIGRIIDISNQYHNPQDEQQRQTSVEYYEFIKLFIKSSELVNMNAEIVKRMERIILPMPKRNSEPVLPLYDTFEQSMLSIFNTVLQNSDKTDAGVNYVKFITLLKDKPIRHVVEFINTSPTLLTTFKSEFVKRTLGITEADICDFFVEIMDIILPYHDYDNESKEYSHIVQYFIIQHYHLDLIKFVYNSLTPVSHLTKTDNFYKDFRTNVLLDKNSGIRDGDITKLKSSLIDFSISQLYQHFALIRNHMLGLEDEDDNVIEIIDDPKEAINLWLRVSTDLFNRIKIHDIIQNTNNIDENILFYIHNIYQVLTYLDFGNEDEDVDVVDGDGDQDEDQDQDEDVDVVDGDVDPLRLFFEICHNFKTLDIAKLFDFFLSDKMIVEVPFSCILDMIQPLVMFNEANKRSFISLINNYETNIPMGWSCLLFQTLYHKDPHRIATYCNQELGNNLNLIKRIVSPFSGHFDVQKPLMMDAYAKHKVPLELDTLVENQPLVDIIFFSLMELKKPEIKVEDNVRVLIGDYMNLYNRYGSFGTMARPPADFDVLDRILLVSISCLFVEKLAHEINTKSFDVIANELHRKEILKVYQNILSSTTRYGDNTQSVIYQVYLLKKIINDKTLSDFLQCKSLLEVLSVTNLFVDKEILSIDPWVMPYVYDNAYPEHQVYTAISQIIERESMQEMVNYVNAVDGTSTKNTGFIRMALFTLTYKLYMNDKVNKLAFIKNVITAAGIQQKLQIIPYLLHFNRIIDRTFNMNHQIDQMLFDKTNPRSKETNMMSYTIINYIAVSMGSPNTHLSNLLIDPFRVIRQNYPGCENGVFVDCNMKYDLGAKTTACMGGLVLHKFIVTTMSWSTLSYHTSIMNWSYNNFANHHFINYPGDSRNASDYILNRSIVSFREILEADKYTQQNIDPVMLLSHLSFRLWDQSFRNTVFRADFAANGLLPAYENAFNGIIFAIEQEFVALKNKMNSLSLESNIILTNSHKIRAIQARYMSSPFFSFEGIHDLLNRSNTNDKHNLQILQFFMNKINKICVSQHFSSLIKFLKMFFKYNAHVLPLEFQNKSIKDSFDYLVQSKSETNESIASLKASFDEFVQSWSLVQKNLSVMEGCPRADDFEKVIPLVDASTPLLPLFFTKEDKGFIIGLITDWLDHTQSTILNLTKEVDLPTNISTVLQGFYESNKFDICDIPSEFGHNYMLIGSNFNENDFYSFIKLEVSKYQTFNRKHFVPNWQQIQNRMILNYISGKSIQGEQFKEFRKEFPYNTRLATEYKKDLNNNNNNNSNNNNNNNNNQNGYSIDLSPKSIEPQYVIDLKEIMESLINKAFDVELEKEFNIQLSSQLRYKVNSNEMEFFGRYLLETIKKILEIDVNHAQELSNQTILQFNPNPKLSVVSKKISHLFSQIKLSMIKSVVQLFIQSTIGYKYYCNLIQEPVEPNPKIKEQILFISKRIQGLCGGNVVEKIQPWIEYLHIFINSVLDTNSSYHIKLAQPHHPLIHLLQRFNPPPVPTQLGFNVLESVSIDITCSYFSIFMEMLQSTLSILHLQVNEDSIQQQSHVFQELDLDKYNQQHTPVKVVQALTSKFETKKPATTTAAEPSTKNLLHRHHTSLPNELVQKEFTPIKFTEPIYGKLDYIARLFNWIQFVVANLDTSQANAKTLMLRTNFHSFISETSKKGSSSFDITSLFAIIINNSKNVKALLGRKQVPFAAPSEVLISILNSISTLYRGDSIPSLYMGKAQNYCSNCEKQCPDTDQLNLSTKINMNDAETEHSLREHMVHNLNQQSLNCIDCYEKTTIKLLSCPQYIFIDVNRYLDGEMKHDRVYHPDLLDLSTESNPNIIYQLDAVLCLEDRIHLHSFENNTKTLICDSQKNVFAELKSKALDFESVNSIMLIYKKSNHLSIPTTTTIHQDTENDNNDNVVDKQDNGDTQQADIEKMETSLDNNNNNNNENNNNNNENNNNNNIRPLKELKSSDDNIDIKAQQDNIWVGKSKEELQSKELNDTFIDWLKIQDINADNLAHIIECLESQGIVDFETAFTLDENDWKDTIKKIGPKKIFLSKLSTINK</sequence>
<name>A0A8J4PT90_9MYCE</name>
<dbReference type="PROSITE" id="PS00675">
    <property type="entry name" value="SIGMA54_INTERACT_1"/>
    <property type="match status" value="1"/>
</dbReference>
<evidence type="ECO:0000259" key="2">
    <source>
        <dbReference type="SMART" id="SM00382"/>
    </source>
</evidence>
<evidence type="ECO:0000256" key="1">
    <source>
        <dbReference type="SAM" id="MobiDB-lite"/>
    </source>
</evidence>
<dbReference type="Proteomes" id="UP000695562">
    <property type="component" value="Unassembled WGS sequence"/>
</dbReference>
<dbReference type="PANTHER" id="PTHR22605:SF1">
    <property type="entry name" value="RZ-TYPE DOMAIN-CONTAINING PROTEIN"/>
    <property type="match status" value="1"/>
</dbReference>
<feature type="compositionally biased region" description="Polar residues" evidence="1">
    <location>
        <begin position="173"/>
        <end position="195"/>
    </location>
</feature>
<dbReference type="PANTHER" id="PTHR22605">
    <property type="entry name" value="RZ-TYPE DOMAIN-CONTAINING PROTEIN"/>
    <property type="match status" value="1"/>
</dbReference>
<dbReference type="Gene3D" id="3.40.50.300">
    <property type="entry name" value="P-loop containing nucleotide triphosphate hydrolases"/>
    <property type="match status" value="2"/>
</dbReference>
<feature type="compositionally biased region" description="Low complexity" evidence="1">
    <location>
        <begin position="85"/>
        <end position="103"/>
    </location>
</feature>
<feature type="compositionally biased region" description="Low complexity" evidence="1">
    <location>
        <begin position="162"/>
        <end position="172"/>
    </location>
</feature>
<feature type="region of interest" description="Disordered" evidence="1">
    <location>
        <begin position="5139"/>
        <end position="5158"/>
    </location>
</feature>
<feature type="region of interest" description="Disordered" evidence="1">
    <location>
        <begin position="217"/>
        <end position="247"/>
    </location>
</feature>
<dbReference type="SUPFAM" id="SSF52540">
    <property type="entry name" value="P-loop containing nucleoside triphosphate hydrolases"/>
    <property type="match status" value="2"/>
</dbReference>
<dbReference type="InterPro" id="IPR025662">
    <property type="entry name" value="Sigma_54_int_dom_ATP-bd_1"/>
</dbReference>
<feature type="region of interest" description="Disordered" evidence="1">
    <location>
        <begin position="5172"/>
        <end position="5200"/>
    </location>
</feature>
<dbReference type="InterPro" id="IPR003593">
    <property type="entry name" value="AAA+_ATPase"/>
</dbReference>
<feature type="region of interest" description="Disordered" evidence="1">
    <location>
        <begin position="4508"/>
        <end position="4533"/>
    </location>
</feature>
<organism evidence="3 4">
    <name type="scientific">Polysphondylium violaceum</name>
    <dbReference type="NCBI Taxonomy" id="133409"/>
    <lineage>
        <taxon>Eukaryota</taxon>
        <taxon>Amoebozoa</taxon>
        <taxon>Evosea</taxon>
        <taxon>Eumycetozoa</taxon>
        <taxon>Dictyostelia</taxon>
        <taxon>Dictyosteliales</taxon>
        <taxon>Dictyosteliaceae</taxon>
        <taxon>Polysphondylium</taxon>
    </lineage>
</organism>
<feature type="compositionally biased region" description="Low complexity" evidence="1">
    <location>
        <begin position="5175"/>
        <end position="5195"/>
    </location>
</feature>